<feature type="compositionally biased region" description="Polar residues" evidence="5">
    <location>
        <begin position="8"/>
        <end position="17"/>
    </location>
</feature>
<protein>
    <recommendedName>
        <fullName evidence="6">NAC domain-containing protein</fullName>
    </recommendedName>
</protein>
<dbReference type="Pfam" id="PF02365">
    <property type="entry name" value="NAM"/>
    <property type="match status" value="1"/>
</dbReference>
<keyword evidence="2" id="KW-0238">DNA-binding</keyword>
<dbReference type="GO" id="GO:0006355">
    <property type="term" value="P:regulation of DNA-templated transcription"/>
    <property type="evidence" value="ECO:0007669"/>
    <property type="project" value="InterPro"/>
</dbReference>
<dbReference type="Gene3D" id="2.170.150.80">
    <property type="entry name" value="NAC domain"/>
    <property type="match status" value="1"/>
</dbReference>
<reference evidence="7" key="1">
    <citation type="submission" date="2018-04" db="EMBL/GenBank/DDBJ databases">
        <title>WGS assembly of Panicum hallii.</title>
        <authorList>
            <person name="Lovell J."/>
            <person name="Jenkins J."/>
            <person name="Lowry D."/>
            <person name="Mamidi S."/>
            <person name="Sreedasyam A."/>
            <person name="Weng X."/>
            <person name="Barry K."/>
            <person name="Bonette J."/>
            <person name="Campitelli B."/>
            <person name="Daum C."/>
            <person name="Gordon S."/>
            <person name="Gould B."/>
            <person name="Lipzen A."/>
            <person name="Macqueen A."/>
            <person name="Palacio-Mejia J."/>
            <person name="Plott C."/>
            <person name="Shakirov E."/>
            <person name="Shu S."/>
            <person name="Yoshinaga Y."/>
            <person name="Zane M."/>
            <person name="Rokhsar D."/>
            <person name="Grimwood J."/>
            <person name="Schmutz J."/>
            <person name="Juenger T."/>
        </authorList>
    </citation>
    <scope>NUCLEOTIDE SEQUENCE [LARGE SCALE GENOMIC DNA]</scope>
    <source>
        <strain evidence="7">FIL2</strain>
    </source>
</reference>
<name>A0A2S3IAG7_9POAL</name>
<evidence type="ECO:0000256" key="2">
    <source>
        <dbReference type="ARBA" id="ARBA00023125"/>
    </source>
</evidence>
<evidence type="ECO:0000259" key="6">
    <source>
        <dbReference type="Pfam" id="PF02365"/>
    </source>
</evidence>
<keyword evidence="3" id="KW-0804">Transcription</keyword>
<gene>
    <name evidence="7" type="ORF">PAHAL_7G293200</name>
</gene>
<organism evidence="7">
    <name type="scientific">Panicum hallii</name>
    <dbReference type="NCBI Taxonomy" id="206008"/>
    <lineage>
        <taxon>Eukaryota</taxon>
        <taxon>Viridiplantae</taxon>
        <taxon>Streptophyta</taxon>
        <taxon>Embryophyta</taxon>
        <taxon>Tracheophyta</taxon>
        <taxon>Spermatophyta</taxon>
        <taxon>Magnoliopsida</taxon>
        <taxon>Liliopsida</taxon>
        <taxon>Poales</taxon>
        <taxon>Poaceae</taxon>
        <taxon>PACMAD clade</taxon>
        <taxon>Panicoideae</taxon>
        <taxon>Panicodae</taxon>
        <taxon>Paniceae</taxon>
        <taxon>Panicinae</taxon>
        <taxon>Panicum</taxon>
        <taxon>Panicum sect. Panicum</taxon>
    </lineage>
</organism>
<evidence type="ECO:0000256" key="4">
    <source>
        <dbReference type="ARBA" id="ARBA00023242"/>
    </source>
</evidence>
<dbReference type="InterPro" id="IPR003441">
    <property type="entry name" value="NAC-dom"/>
</dbReference>
<dbReference type="EMBL" id="CM008052">
    <property type="protein sequence ID" value="PAN40123.1"/>
    <property type="molecule type" value="Genomic_DNA"/>
</dbReference>
<evidence type="ECO:0000256" key="5">
    <source>
        <dbReference type="SAM" id="MobiDB-lite"/>
    </source>
</evidence>
<dbReference type="Gramene" id="PAN40123">
    <property type="protein sequence ID" value="PAN40123"/>
    <property type="gene ID" value="PAHAL_7G293200"/>
</dbReference>
<feature type="compositionally biased region" description="Polar residues" evidence="5">
    <location>
        <begin position="31"/>
        <end position="40"/>
    </location>
</feature>
<accession>A0A2S3IAG7</accession>
<proteinExistence type="predicted"/>
<dbReference type="SUPFAM" id="SSF101941">
    <property type="entry name" value="NAC domain"/>
    <property type="match status" value="1"/>
</dbReference>
<dbReference type="InterPro" id="IPR036093">
    <property type="entry name" value="NAC_dom_sf"/>
</dbReference>
<dbReference type="Proteomes" id="UP000243499">
    <property type="component" value="Chromosome 7"/>
</dbReference>
<dbReference type="AlphaFoldDB" id="A0A2S3IAG7"/>
<dbReference type="GO" id="GO:0003677">
    <property type="term" value="F:DNA binding"/>
    <property type="evidence" value="ECO:0007669"/>
    <property type="project" value="UniProtKB-KW"/>
</dbReference>
<keyword evidence="4" id="KW-0539">Nucleus</keyword>
<evidence type="ECO:0000313" key="7">
    <source>
        <dbReference type="EMBL" id="PAN40123.1"/>
    </source>
</evidence>
<feature type="region of interest" description="Disordered" evidence="5">
    <location>
        <begin position="1"/>
        <end position="83"/>
    </location>
</feature>
<feature type="domain" description="NAC" evidence="6">
    <location>
        <begin position="281"/>
        <end position="339"/>
    </location>
</feature>
<feature type="compositionally biased region" description="Polar residues" evidence="5">
    <location>
        <begin position="54"/>
        <end position="68"/>
    </location>
</feature>
<sequence length="459" mass="50947">MANHGKETNQSMSNLLLPSSHPHPTVGNPGDDQSMSNLLLPSSHPHPTVGNPGDDQSMSDPLWTSSHPHSTHGGPEDDQFMGVDDWYGMSIDIPSPSEILMEGIPSPGLAADAAAVAEIGEPASGSLGENSLLTSAAVANKLPPARHRQHRGEKHYMELYDRTFFDVSTSTARAMRITAALDDDGIHGSHPAQGLLQPEQVKTRVQILALIKKKYKMGIRYEEEAELIRLMTIQFKKEKSISNDRIDYLADPFEPPTSKQCYFTRFMAMLFDNKKADDDKKDKKADDDKKDEKKAGYWKEKETKAIRDPSASRNIIGMKRTLEFMNGGKRTRWLADEYVALEPWGHDAVHILGDIAVRRVYEEGKETAPPSKCSKTGAHSSGESYIWQHMTRVYAGSTEAPSLLYGICHECDKALKCPPNFGNGNLNKHLARVHDIHPPCKNQCVMTNEKGVGRRAVRV</sequence>
<evidence type="ECO:0000256" key="1">
    <source>
        <dbReference type="ARBA" id="ARBA00023015"/>
    </source>
</evidence>
<keyword evidence="1" id="KW-0805">Transcription regulation</keyword>
<evidence type="ECO:0000256" key="3">
    <source>
        <dbReference type="ARBA" id="ARBA00023163"/>
    </source>
</evidence>